<comment type="catalytic activity">
    <reaction evidence="1">
        <text>ATP + protein L-histidine = ADP + protein N-phospho-L-histidine.</text>
        <dbReference type="EC" id="2.7.13.3"/>
    </reaction>
</comment>
<keyword evidence="7" id="KW-1133">Transmembrane helix</keyword>
<dbReference type="Gene3D" id="1.20.5.1930">
    <property type="match status" value="1"/>
</dbReference>
<dbReference type="Proteomes" id="UP000275719">
    <property type="component" value="Unassembled WGS sequence"/>
</dbReference>
<dbReference type="Gene3D" id="3.30.565.10">
    <property type="entry name" value="Histidine kinase-like ATPase, C-terminal domain"/>
    <property type="match status" value="1"/>
</dbReference>
<dbReference type="PROSITE" id="PS50109">
    <property type="entry name" value="HIS_KIN"/>
    <property type="match status" value="1"/>
</dbReference>
<name>A0A3P3WAP9_9FLAO</name>
<dbReference type="GO" id="GO:0004673">
    <property type="term" value="F:protein histidine kinase activity"/>
    <property type="evidence" value="ECO:0007669"/>
    <property type="project" value="UniProtKB-EC"/>
</dbReference>
<dbReference type="PANTHER" id="PTHR24421:SF10">
    <property type="entry name" value="NITRATE_NITRITE SENSOR PROTEIN NARQ"/>
    <property type="match status" value="1"/>
</dbReference>
<evidence type="ECO:0000256" key="3">
    <source>
        <dbReference type="ARBA" id="ARBA00022679"/>
    </source>
</evidence>
<evidence type="ECO:0000313" key="9">
    <source>
        <dbReference type="EMBL" id="RRJ92241.1"/>
    </source>
</evidence>
<keyword evidence="10" id="KW-1185">Reference proteome</keyword>
<reference evidence="9 10" key="1">
    <citation type="submission" date="2018-11" db="EMBL/GenBank/DDBJ databases">
        <title>Flavobacterium sp. nov., YIM 102701-2 draft genome.</title>
        <authorList>
            <person name="Li G."/>
            <person name="Jiang Y."/>
        </authorList>
    </citation>
    <scope>NUCLEOTIDE SEQUENCE [LARGE SCALE GENOMIC DNA]</scope>
    <source>
        <strain evidence="9 10">YIM 102701-2</strain>
    </source>
</reference>
<dbReference type="SUPFAM" id="SSF55874">
    <property type="entry name" value="ATPase domain of HSP90 chaperone/DNA topoisomerase II/histidine kinase"/>
    <property type="match status" value="1"/>
</dbReference>
<feature type="coiled-coil region" evidence="6">
    <location>
        <begin position="50"/>
        <end position="97"/>
    </location>
</feature>
<gene>
    <name evidence="9" type="ORF">EG240_03430</name>
</gene>
<dbReference type="InterPro" id="IPR036890">
    <property type="entry name" value="HATPase_C_sf"/>
</dbReference>
<evidence type="ECO:0000313" key="10">
    <source>
        <dbReference type="Proteomes" id="UP000275719"/>
    </source>
</evidence>
<keyword evidence="7" id="KW-0812">Transmembrane</keyword>
<keyword evidence="7" id="KW-0472">Membrane</keyword>
<dbReference type="AlphaFoldDB" id="A0A3P3WAP9"/>
<keyword evidence="4" id="KW-0418">Kinase</keyword>
<dbReference type="EMBL" id="RQVQ01000006">
    <property type="protein sequence ID" value="RRJ92241.1"/>
    <property type="molecule type" value="Genomic_DNA"/>
</dbReference>
<dbReference type="OrthoDB" id="9778366at2"/>
<dbReference type="PANTHER" id="PTHR24421">
    <property type="entry name" value="NITRATE/NITRITE SENSOR PROTEIN NARX-RELATED"/>
    <property type="match status" value="1"/>
</dbReference>
<organism evidence="9 10">
    <name type="scientific">Paenimyroides tangerinum</name>
    <dbReference type="NCBI Taxonomy" id="2488728"/>
    <lineage>
        <taxon>Bacteria</taxon>
        <taxon>Pseudomonadati</taxon>
        <taxon>Bacteroidota</taxon>
        <taxon>Flavobacteriia</taxon>
        <taxon>Flavobacteriales</taxon>
        <taxon>Flavobacteriaceae</taxon>
        <taxon>Paenimyroides</taxon>
    </lineage>
</organism>
<evidence type="ECO:0000256" key="6">
    <source>
        <dbReference type="SAM" id="Coils"/>
    </source>
</evidence>
<feature type="transmembrane region" description="Helical" evidence="7">
    <location>
        <begin position="12"/>
        <end position="32"/>
    </location>
</feature>
<comment type="caution">
    <text evidence="9">The sequence shown here is derived from an EMBL/GenBank/DDBJ whole genome shotgun (WGS) entry which is preliminary data.</text>
</comment>
<evidence type="ECO:0000256" key="2">
    <source>
        <dbReference type="ARBA" id="ARBA00012438"/>
    </source>
</evidence>
<evidence type="ECO:0000256" key="7">
    <source>
        <dbReference type="SAM" id="Phobius"/>
    </source>
</evidence>
<keyword evidence="3" id="KW-0808">Transferase</keyword>
<evidence type="ECO:0000256" key="1">
    <source>
        <dbReference type="ARBA" id="ARBA00000085"/>
    </source>
</evidence>
<dbReference type="Pfam" id="PF02518">
    <property type="entry name" value="HATPase_c"/>
    <property type="match status" value="1"/>
</dbReference>
<keyword evidence="5" id="KW-0902">Two-component regulatory system</keyword>
<accession>A0A3P3WAP9</accession>
<sequence length="253" mass="29244">MEAWKSPENVIFWLFIILIIFLILLFFIIALIKVSYKKAVEKKTALFDEKLKHEQNLKNAIIKVQDQERKEIASELHDQISNKLNLVILNLNNLETEQDDFVKQIKGDIRKIIDKNRDISHYLFPVEIENIGIIFTLQDLSLKYRTKDFKIELLSRSGITFDSKLTEIQLYRVIQESLTNTLKYSKATVFSIHFRTYKNRVILVISDNGIGFDAKNINKGLGLTGIETRLSSINASFKIKSKPNKGTQLIIAV</sequence>
<feature type="domain" description="Histidine kinase" evidence="8">
    <location>
        <begin position="75"/>
        <end position="253"/>
    </location>
</feature>
<dbReference type="EC" id="2.7.13.3" evidence="2"/>
<dbReference type="RefSeq" id="WP_125017451.1">
    <property type="nucleotide sequence ID" value="NZ_RQVQ01000006.1"/>
</dbReference>
<evidence type="ECO:0000259" key="8">
    <source>
        <dbReference type="PROSITE" id="PS50109"/>
    </source>
</evidence>
<dbReference type="InterPro" id="IPR005467">
    <property type="entry name" value="His_kinase_dom"/>
</dbReference>
<protein>
    <recommendedName>
        <fullName evidence="2">histidine kinase</fullName>
        <ecNumber evidence="2">2.7.13.3</ecNumber>
    </recommendedName>
</protein>
<evidence type="ECO:0000256" key="5">
    <source>
        <dbReference type="ARBA" id="ARBA00023012"/>
    </source>
</evidence>
<dbReference type="InterPro" id="IPR003594">
    <property type="entry name" value="HATPase_dom"/>
</dbReference>
<dbReference type="GO" id="GO:0000160">
    <property type="term" value="P:phosphorelay signal transduction system"/>
    <property type="evidence" value="ECO:0007669"/>
    <property type="project" value="UniProtKB-KW"/>
</dbReference>
<keyword evidence="6" id="KW-0175">Coiled coil</keyword>
<proteinExistence type="predicted"/>
<dbReference type="CDD" id="cd16917">
    <property type="entry name" value="HATPase_UhpB-NarQ-NarX-like"/>
    <property type="match status" value="1"/>
</dbReference>
<dbReference type="InterPro" id="IPR050482">
    <property type="entry name" value="Sensor_HK_TwoCompSys"/>
</dbReference>
<evidence type="ECO:0000256" key="4">
    <source>
        <dbReference type="ARBA" id="ARBA00022777"/>
    </source>
</evidence>